<dbReference type="HOGENOM" id="CLU_077738_2_0_9"/>
<dbReference type="InterPro" id="IPR003018">
    <property type="entry name" value="GAF"/>
</dbReference>
<keyword evidence="4" id="KW-1185">Reference proteome</keyword>
<dbReference type="InterPro" id="IPR029016">
    <property type="entry name" value="GAF-like_dom_sf"/>
</dbReference>
<dbReference type="eggNOG" id="COG1956">
    <property type="taxonomic scope" value="Bacteria"/>
</dbReference>
<dbReference type="PANTHER" id="PTHR21021:SF15">
    <property type="entry name" value="FREE METHIONINE-R-SULFOXIDE REDUCTASE"/>
    <property type="match status" value="1"/>
</dbReference>
<reference evidence="4" key="1">
    <citation type="submission" date="2012-02" db="EMBL/GenBank/DDBJ databases">
        <title>The complete genome of Halobacteroides halobius DSM 5150.</title>
        <authorList>
            <person name="Lucas S."/>
            <person name="Copeland A."/>
            <person name="Lapidus A."/>
            <person name="Glavina del Rio T."/>
            <person name="Dalin E."/>
            <person name="Tice H."/>
            <person name="Bruce D."/>
            <person name="Goodwin L."/>
            <person name="Pitluck S."/>
            <person name="Peters L."/>
            <person name="Mikhailova N."/>
            <person name="Gu W."/>
            <person name="Kyrpides N."/>
            <person name="Mavromatis K."/>
            <person name="Ivanova N."/>
            <person name="Brettin T."/>
            <person name="Detter J.C."/>
            <person name="Han C."/>
            <person name="Larimer F."/>
            <person name="Land M."/>
            <person name="Hauser L."/>
            <person name="Markowitz V."/>
            <person name="Cheng J.-F."/>
            <person name="Hugenholtz P."/>
            <person name="Woyke T."/>
            <person name="Wu D."/>
            <person name="Tindall B."/>
            <person name="Pomrenke H."/>
            <person name="Brambilla E."/>
            <person name="Klenk H.-P."/>
            <person name="Eisen J.A."/>
        </authorList>
    </citation>
    <scope>NUCLEOTIDE SEQUENCE [LARGE SCALE GENOMIC DNA]</scope>
    <source>
        <strain evidence="4">ATCC 35273 / DSM 5150 / MD-1</strain>
    </source>
</reference>
<dbReference type="InterPro" id="IPR051330">
    <property type="entry name" value="Phosphatase_reg/MetRdx"/>
</dbReference>
<sequence>MTKEEKYNTIVTQIKGLTADEDNLIANLANTAAVLYNNLEQVNWSGFYLWQEGQLVLGPFQGLAACIRIDKGAGVCGTAIAKKETLVVSDVHNFPGHITCDAASKSEIVVPIIIAGEIKGVLDIDSPIKERFNELDQKYLEGVVDILIEQCQW</sequence>
<dbReference type="PANTHER" id="PTHR21021">
    <property type="entry name" value="GAF/PUTATIVE CYTOSKELETAL PROTEIN"/>
    <property type="match status" value="1"/>
</dbReference>
<dbReference type="GO" id="GO:0005829">
    <property type="term" value="C:cytosol"/>
    <property type="evidence" value="ECO:0007669"/>
    <property type="project" value="TreeGrafter"/>
</dbReference>
<dbReference type="SUPFAM" id="SSF55781">
    <property type="entry name" value="GAF domain-like"/>
    <property type="match status" value="1"/>
</dbReference>
<evidence type="ECO:0000313" key="4">
    <source>
        <dbReference type="Proteomes" id="UP000010880"/>
    </source>
</evidence>
<proteinExistence type="inferred from homology"/>
<dbReference type="RefSeq" id="WP_015327883.1">
    <property type="nucleotide sequence ID" value="NC_019978.1"/>
</dbReference>
<dbReference type="STRING" id="748449.Halha_2295"/>
<dbReference type="SMART" id="SM00065">
    <property type="entry name" value="GAF"/>
    <property type="match status" value="1"/>
</dbReference>
<dbReference type="KEGG" id="hhl:Halha_2295"/>
<dbReference type="OrthoDB" id="9796252at2"/>
<protein>
    <submittedName>
        <fullName evidence="3">GAF domain-containing protein</fullName>
    </submittedName>
</protein>
<dbReference type="FunFam" id="3.30.450.40:FF:000008">
    <property type="entry name" value="GAF domain-containing proteins"/>
    <property type="match status" value="1"/>
</dbReference>
<feature type="domain" description="GAF" evidence="2">
    <location>
        <begin position="23"/>
        <end position="152"/>
    </location>
</feature>
<evidence type="ECO:0000259" key="2">
    <source>
        <dbReference type="SMART" id="SM00065"/>
    </source>
</evidence>
<evidence type="ECO:0000256" key="1">
    <source>
        <dbReference type="ARBA" id="ARBA00038454"/>
    </source>
</evidence>
<dbReference type="AlphaFoldDB" id="L0KCQ0"/>
<dbReference type="Proteomes" id="UP000010880">
    <property type="component" value="Chromosome"/>
</dbReference>
<name>L0KCQ0_HALHC</name>
<dbReference type="GO" id="GO:0033745">
    <property type="term" value="F:L-methionine-(R)-S-oxide reductase activity"/>
    <property type="evidence" value="ECO:0007669"/>
    <property type="project" value="TreeGrafter"/>
</dbReference>
<organism evidence="3 4">
    <name type="scientific">Halobacteroides halobius (strain ATCC 35273 / DSM 5150 / MD-1)</name>
    <dbReference type="NCBI Taxonomy" id="748449"/>
    <lineage>
        <taxon>Bacteria</taxon>
        <taxon>Bacillati</taxon>
        <taxon>Bacillota</taxon>
        <taxon>Clostridia</taxon>
        <taxon>Halanaerobiales</taxon>
        <taxon>Halobacteroidaceae</taxon>
        <taxon>Halobacteroides</taxon>
    </lineage>
</organism>
<dbReference type="EMBL" id="CP003359">
    <property type="protein sequence ID" value="AGB42169.1"/>
    <property type="molecule type" value="Genomic_DNA"/>
</dbReference>
<comment type="similarity">
    <text evidence="1">Belongs to the free Met sulfoxide reductase family.</text>
</comment>
<evidence type="ECO:0000313" key="3">
    <source>
        <dbReference type="EMBL" id="AGB42169.1"/>
    </source>
</evidence>
<dbReference type="Pfam" id="PF13185">
    <property type="entry name" value="GAF_2"/>
    <property type="match status" value="1"/>
</dbReference>
<accession>L0KCQ0</accession>
<dbReference type="Gene3D" id="3.30.450.40">
    <property type="match status" value="1"/>
</dbReference>
<gene>
    <name evidence="3" type="ordered locus">Halha_2295</name>
</gene>